<accession>A0A7T8GUR3</accession>
<dbReference type="Proteomes" id="UP000595437">
    <property type="component" value="Chromosome 13"/>
</dbReference>
<dbReference type="EMBL" id="CP045902">
    <property type="protein sequence ID" value="QQP38147.1"/>
    <property type="molecule type" value="Genomic_DNA"/>
</dbReference>
<name>A0A7T8GUR3_CALRO</name>
<proteinExistence type="predicted"/>
<organism evidence="1 2">
    <name type="scientific">Caligus rogercresseyi</name>
    <name type="common">Sea louse</name>
    <dbReference type="NCBI Taxonomy" id="217165"/>
    <lineage>
        <taxon>Eukaryota</taxon>
        <taxon>Metazoa</taxon>
        <taxon>Ecdysozoa</taxon>
        <taxon>Arthropoda</taxon>
        <taxon>Crustacea</taxon>
        <taxon>Multicrustacea</taxon>
        <taxon>Hexanauplia</taxon>
        <taxon>Copepoda</taxon>
        <taxon>Siphonostomatoida</taxon>
        <taxon>Caligidae</taxon>
        <taxon>Caligus</taxon>
    </lineage>
</organism>
<protein>
    <submittedName>
        <fullName evidence="1">Uncharacterized protein</fullName>
    </submittedName>
</protein>
<evidence type="ECO:0000313" key="2">
    <source>
        <dbReference type="Proteomes" id="UP000595437"/>
    </source>
</evidence>
<sequence length="53" mass="5793">MAAWKAVNLPNSPRSDVLCTSDFRTRGGRAKSGDLYAIGCSFTCQEQGIRLRS</sequence>
<evidence type="ECO:0000313" key="1">
    <source>
        <dbReference type="EMBL" id="QQP38147.1"/>
    </source>
</evidence>
<gene>
    <name evidence="1" type="ORF">FKW44_018645</name>
</gene>
<reference evidence="2" key="1">
    <citation type="submission" date="2021-01" db="EMBL/GenBank/DDBJ databases">
        <title>Caligus Genome Assembly.</title>
        <authorList>
            <person name="Gallardo-Escarate C."/>
        </authorList>
    </citation>
    <scope>NUCLEOTIDE SEQUENCE [LARGE SCALE GENOMIC DNA]</scope>
</reference>
<dbReference type="AlphaFoldDB" id="A0A7T8GUR3"/>
<keyword evidence="2" id="KW-1185">Reference proteome</keyword>